<gene>
    <name evidence="13" type="ORF">BJY20_001996</name>
</gene>
<comment type="catalytic activity">
    <reaction evidence="10">
        <text>(R)-pantoate + NADP(+) = 2-dehydropantoate + NADPH + H(+)</text>
        <dbReference type="Rhea" id="RHEA:16233"/>
        <dbReference type="ChEBI" id="CHEBI:11561"/>
        <dbReference type="ChEBI" id="CHEBI:15378"/>
        <dbReference type="ChEBI" id="CHEBI:15980"/>
        <dbReference type="ChEBI" id="CHEBI:57783"/>
        <dbReference type="ChEBI" id="CHEBI:58349"/>
        <dbReference type="EC" id="1.1.1.169"/>
    </reaction>
</comment>
<dbReference type="RefSeq" id="WP_185991393.1">
    <property type="nucleotide sequence ID" value="NZ_JACCAE010000001.1"/>
</dbReference>
<dbReference type="PANTHER" id="PTHR43765:SF2">
    <property type="entry name" value="2-DEHYDROPANTOATE 2-REDUCTASE"/>
    <property type="match status" value="1"/>
</dbReference>
<dbReference type="Pfam" id="PF02558">
    <property type="entry name" value="ApbA"/>
    <property type="match status" value="1"/>
</dbReference>
<keyword evidence="6" id="KW-0566">Pantothenate biosynthesis</keyword>
<evidence type="ECO:0000256" key="4">
    <source>
        <dbReference type="ARBA" id="ARBA00013014"/>
    </source>
</evidence>
<evidence type="ECO:0000259" key="11">
    <source>
        <dbReference type="Pfam" id="PF02558"/>
    </source>
</evidence>
<evidence type="ECO:0000256" key="6">
    <source>
        <dbReference type="ARBA" id="ARBA00022655"/>
    </source>
</evidence>
<dbReference type="GO" id="GO:0005737">
    <property type="term" value="C:cytoplasm"/>
    <property type="evidence" value="ECO:0007669"/>
    <property type="project" value="TreeGrafter"/>
</dbReference>
<evidence type="ECO:0000256" key="10">
    <source>
        <dbReference type="ARBA" id="ARBA00048793"/>
    </source>
</evidence>
<comment type="caution">
    <text evidence="13">The sequence shown here is derived from an EMBL/GenBank/DDBJ whole genome shotgun (WGS) entry which is preliminary data.</text>
</comment>
<dbReference type="InterPro" id="IPR050838">
    <property type="entry name" value="Ketopantoate_reductase"/>
</dbReference>
<dbReference type="InterPro" id="IPR013328">
    <property type="entry name" value="6PGD_dom2"/>
</dbReference>
<evidence type="ECO:0000256" key="1">
    <source>
        <dbReference type="ARBA" id="ARBA00002919"/>
    </source>
</evidence>
<dbReference type="SUPFAM" id="SSF48179">
    <property type="entry name" value="6-phosphogluconate dehydrogenase C-terminal domain-like"/>
    <property type="match status" value="1"/>
</dbReference>
<sequence>MTTGAATARGGEAVRRTQVAIMGAGSIGCHLGGWLASNAEVTLIGRAPIIDAIEAQGLTVSDLDGHRRTVAPTSLTLATEASAVVDADYVLMTTKSNGTARATRQIAPYLDPDSVVVSFQNGLRAASIIDEALGSAFPSRASRPLALSGMVPFNVVRTGDTHWAQTVSGRMKVKDHPRIDPFIRAAHGAGLQIGVEPDMRAVLFGKLLLNLNNAVNALTGQPLAIQLRDRDCRTVLAACQDEALVLARRLGVSPARMTPLPPALVPSLLRSPNPVFTTLSRASLKVSPQARSSMADDLSAGRSTEIDEMQGAIVALGRTHGTSTPVSSRIVDLVREAEEAGADRRRWTGAQLRDAVGL</sequence>
<evidence type="ECO:0000256" key="2">
    <source>
        <dbReference type="ARBA" id="ARBA00004994"/>
    </source>
</evidence>
<dbReference type="InterPro" id="IPR036291">
    <property type="entry name" value="NAD(P)-bd_dom_sf"/>
</dbReference>
<dbReference type="EMBL" id="JACCAE010000001">
    <property type="protein sequence ID" value="NYF98604.1"/>
    <property type="molecule type" value="Genomic_DNA"/>
</dbReference>
<accession>A0A852VWG8</accession>
<name>A0A852VWG8_9MICO</name>
<evidence type="ECO:0000256" key="8">
    <source>
        <dbReference type="ARBA" id="ARBA00023002"/>
    </source>
</evidence>
<proteinExistence type="inferred from homology"/>
<evidence type="ECO:0000256" key="3">
    <source>
        <dbReference type="ARBA" id="ARBA00007870"/>
    </source>
</evidence>
<evidence type="ECO:0000259" key="12">
    <source>
        <dbReference type="Pfam" id="PF08546"/>
    </source>
</evidence>
<dbReference type="PANTHER" id="PTHR43765">
    <property type="entry name" value="2-DEHYDROPANTOATE 2-REDUCTASE-RELATED"/>
    <property type="match status" value="1"/>
</dbReference>
<evidence type="ECO:0000313" key="14">
    <source>
        <dbReference type="Proteomes" id="UP000554054"/>
    </source>
</evidence>
<protein>
    <recommendedName>
        <fullName evidence="5">2-dehydropantoate 2-reductase</fullName>
        <ecNumber evidence="4">1.1.1.169</ecNumber>
    </recommendedName>
    <alternativeName>
        <fullName evidence="9">Ketopantoate reductase</fullName>
    </alternativeName>
</protein>
<reference evidence="13 14" key="1">
    <citation type="submission" date="2020-07" db="EMBL/GenBank/DDBJ databases">
        <title>Sequencing the genomes of 1000 actinobacteria strains.</title>
        <authorList>
            <person name="Klenk H.-P."/>
        </authorList>
    </citation>
    <scope>NUCLEOTIDE SEQUENCE [LARGE SCALE GENOMIC DNA]</scope>
    <source>
        <strain evidence="13 14">DSM 26154</strain>
    </source>
</reference>
<dbReference type="Pfam" id="PF08546">
    <property type="entry name" value="ApbA_C"/>
    <property type="match status" value="1"/>
</dbReference>
<dbReference type="InterPro" id="IPR013752">
    <property type="entry name" value="KPA_reductase"/>
</dbReference>
<dbReference type="SUPFAM" id="SSF51735">
    <property type="entry name" value="NAD(P)-binding Rossmann-fold domains"/>
    <property type="match status" value="1"/>
</dbReference>
<dbReference type="GO" id="GO:0050661">
    <property type="term" value="F:NADP binding"/>
    <property type="evidence" value="ECO:0007669"/>
    <property type="project" value="TreeGrafter"/>
</dbReference>
<dbReference type="GO" id="GO:0015940">
    <property type="term" value="P:pantothenate biosynthetic process"/>
    <property type="evidence" value="ECO:0007669"/>
    <property type="project" value="UniProtKB-KW"/>
</dbReference>
<dbReference type="Gene3D" id="3.40.50.720">
    <property type="entry name" value="NAD(P)-binding Rossmann-like Domain"/>
    <property type="match status" value="1"/>
</dbReference>
<dbReference type="InterPro" id="IPR003710">
    <property type="entry name" value="ApbA"/>
</dbReference>
<comment type="similarity">
    <text evidence="3">Belongs to the ketopantoate reductase family.</text>
</comment>
<dbReference type="InterPro" id="IPR008927">
    <property type="entry name" value="6-PGluconate_DH-like_C_sf"/>
</dbReference>
<dbReference type="Gene3D" id="1.10.1040.10">
    <property type="entry name" value="N-(1-d-carboxylethyl)-l-norvaline Dehydrogenase, domain 2"/>
    <property type="match status" value="1"/>
</dbReference>
<keyword evidence="7" id="KW-0521">NADP</keyword>
<evidence type="ECO:0000313" key="13">
    <source>
        <dbReference type="EMBL" id="NYF98604.1"/>
    </source>
</evidence>
<evidence type="ECO:0000256" key="5">
    <source>
        <dbReference type="ARBA" id="ARBA00019465"/>
    </source>
</evidence>
<dbReference type="GO" id="GO:0008677">
    <property type="term" value="F:2-dehydropantoate 2-reductase activity"/>
    <property type="evidence" value="ECO:0007669"/>
    <property type="project" value="UniProtKB-EC"/>
</dbReference>
<keyword evidence="14" id="KW-1185">Reference proteome</keyword>
<feature type="domain" description="Ketopantoate reductase N-terminal" evidence="11">
    <location>
        <begin position="19"/>
        <end position="176"/>
    </location>
</feature>
<dbReference type="AlphaFoldDB" id="A0A852VWG8"/>
<evidence type="ECO:0000256" key="9">
    <source>
        <dbReference type="ARBA" id="ARBA00032024"/>
    </source>
</evidence>
<dbReference type="NCBIfam" id="TIGR00745">
    <property type="entry name" value="apbA_panE"/>
    <property type="match status" value="1"/>
</dbReference>
<feature type="domain" description="Ketopantoate reductase C-terminal" evidence="12">
    <location>
        <begin position="199"/>
        <end position="337"/>
    </location>
</feature>
<keyword evidence="8 13" id="KW-0560">Oxidoreductase</keyword>
<evidence type="ECO:0000256" key="7">
    <source>
        <dbReference type="ARBA" id="ARBA00022857"/>
    </source>
</evidence>
<comment type="pathway">
    <text evidence="2">Cofactor biosynthesis; (R)-pantothenate biosynthesis; (R)-pantoate from 3-methyl-2-oxobutanoate: step 2/2.</text>
</comment>
<dbReference type="InterPro" id="IPR013332">
    <property type="entry name" value="KPR_N"/>
</dbReference>
<comment type="function">
    <text evidence="1">Catalyzes the NADPH-dependent reduction of ketopantoate into pantoic acid.</text>
</comment>
<dbReference type="Proteomes" id="UP000554054">
    <property type="component" value="Unassembled WGS sequence"/>
</dbReference>
<dbReference type="EC" id="1.1.1.169" evidence="4"/>
<organism evidence="13 14">
    <name type="scientific">Janibacter cremeus</name>
    <dbReference type="NCBI Taxonomy" id="1285192"/>
    <lineage>
        <taxon>Bacteria</taxon>
        <taxon>Bacillati</taxon>
        <taxon>Actinomycetota</taxon>
        <taxon>Actinomycetes</taxon>
        <taxon>Micrococcales</taxon>
        <taxon>Intrasporangiaceae</taxon>
        <taxon>Janibacter</taxon>
    </lineage>
</organism>